<evidence type="ECO:0000313" key="2">
    <source>
        <dbReference type="EMBL" id="JAG80730.1"/>
    </source>
</evidence>
<dbReference type="Gene3D" id="1.10.443.10">
    <property type="entry name" value="Intergrase catalytic core"/>
    <property type="match status" value="1"/>
</dbReference>
<dbReference type="EMBL" id="GBYB01010963">
    <property type="protein sequence ID" value="JAG80730.1"/>
    <property type="molecule type" value="Transcribed_RNA"/>
</dbReference>
<proteinExistence type="predicted"/>
<dbReference type="InterPro" id="IPR011010">
    <property type="entry name" value="DNA_brk_join_enz"/>
</dbReference>
<dbReference type="GO" id="GO:0015074">
    <property type="term" value="P:DNA integration"/>
    <property type="evidence" value="ECO:0007669"/>
    <property type="project" value="InterPro"/>
</dbReference>
<dbReference type="AlphaFoldDB" id="A0A0C9Q9B0"/>
<dbReference type="SUPFAM" id="SSF56349">
    <property type="entry name" value="DNA breaking-rejoining enzymes"/>
    <property type="match status" value="1"/>
</dbReference>
<organism evidence="2">
    <name type="scientific">Fopius arisanus</name>
    <dbReference type="NCBI Taxonomy" id="64838"/>
    <lineage>
        <taxon>Eukaryota</taxon>
        <taxon>Metazoa</taxon>
        <taxon>Ecdysozoa</taxon>
        <taxon>Arthropoda</taxon>
        <taxon>Hexapoda</taxon>
        <taxon>Insecta</taxon>
        <taxon>Pterygota</taxon>
        <taxon>Neoptera</taxon>
        <taxon>Endopterygota</taxon>
        <taxon>Hymenoptera</taxon>
        <taxon>Apocrita</taxon>
        <taxon>Ichneumonoidea</taxon>
        <taxon>Braconidae</taxon>
        <taxon>Opiinae</taxon>
        <taxon>Fopius</taxon>
    </lineage>
</organism>
<dbReference type="GO" id="GO:0006310">
    <property type="term" value="P:DNA recombination"/>
    <property type="evidence" value="ECO:0007669"/>
    <property type="project" value="UniProtKB-KW"/>
</dbReference>
<protein>
    <submittedName>
        <fullName evidence="2">Cmbl protein</fullName>
    </submittedName>
</protein>
<dbReference type="GO" id="GO:0003677">
    <property type="term" value="F:DNA binding"/>
    <property type="evidence" value="ECO:0007669"/>
    <property type="project" value="InterPro"/>
</dbReference>
<accession>A0A0C9Q9B0</accession>
<name>A0A0C9Q9B0_9HYME</name>
<evidence type="ECO:0000256" key="1">
    <source>
        <dbReference type="ARBA" id="ARBA00023172"/>
    </source>
</evidence>
<feature type="non-terminal residue" evidence="2">
    <location>
        <position position="1"/>
    </location>
</feature>
<sequence length="214" mass="23912">ALHPQNHLHKNVFLKYQNGKCHRQNIGIHSIGAMPKAIALHLQLPNPELYTGHSFRRSSATVYVNSGANITDLKRRGGWNSDTVAEGYIEESEARKMQVGHQITNAIFKHNHHPSVSPNDVFHFPLNNVPLVSSNGALPVPPKRQKTIDSTVPSISTRSEVEKDNVPPTNVIRITETPSSTITTQGEITLRFENCNNFKIFVCDPRTLKQLENV</sequence>
<gene>
    <name evidence="2" type="primary">cmbl</name>
    <name evidence="2" type="ORF">g.73852</name>
</gene>
<keyword evidence="1" id="KW-0233">DNA recombination</keyword>
<reference evidence="2" key="1">
    <citation type="submission" date="2015-01" db="EMBL/GenBank/DDBJ databases">
        <title>Transcriptome Assembly of Fopius arisanus.</title>
        <authorList>
            <person name="Geib S."/>
        </authorList>
    </citation>
    <scope>NUCLEOTIDE SEQUENCE</scope>
</reference>
<dbReference type="InterPro" id="IPR013762">
    <property type="entry name" value="Integrase-like_cat_sf"/>
</dbReference>